<dbReference type="EMBL" id="JARQWQ010000050">
    <property type="protein sequence ID" value="KAK2557286.1"/>
    <property type="molecule type" value="Genomic_DNA"/>
</dbReference>
<evidence type="ECO:0000313" key="5">
    <source>
        <dbReference type="Proteomes" id="UP001249851"/>
    </source>
</evidence>
<dbReference type="InterPro" id="IPR011047">
    <property type="entry name" value="Quinoprotein_ADH-like_sf"/>
</dbReference>
<dbReference type="InterPro" id="IPR001680">
    <property type="entry name" value="WD40_rpt"/>
</dbReference>
<dbReference type="SUPFAM" id="SSF50998">
    <property type="entry name" value="Quinoprotein alcohol dehydrogenase-like"/>
    <property type="match status" value="1"/>
</dbReference>
<keyword evidence="1 3" id="KW-0853">WD repeat</keyword>
<gene>
    <name evidence="4" type="ORF">P5673_020377</name>
</gene>
<name>A0AAD9QAC0_ACRCE</name>
<evidence type="ECO:0000256" key="3">
    <source>
        <dbReference type="PROSITE-ProRule" id="PRU00221"/>
    </source>
</evidence>
<dbReference type="InterPro" id="IPR015943">
    <property type="entry name" value="WD40/YVTN_repeat-like_dom_sf"/>
</dbReference>
<dbReference type="PANTHER" id="PTHR19857">
    <property type="entry name" value="MITOCHONDRIAL DIVISION PROTEIN 1-RELATED"/>
    <property type="match status" value="1"/>
</dbReference>
<feature type="repeat" description="WD" evidence="3">
    <location>
        <begin position="73"/>
        <end position="105"/>
    </location>
</feature>
<dbReference type="Pfam" id="PF00400">
    <property type="entry name" value="WD40"/>
    <property type="match status" value="2"/>
</dbReference>
<sequence>MNMSVSQRECAGQNTTNSYSFAVENSWGVGSLRQCAGFPASSTIQEDKKSYITPLGALVICWDVETKEKKFSFQAHSDLITVLLHNPRLNVILTACYGGEVKLWDSNWELLLSSKAQVGEIHFADWSTKGDRILLCGGLDSVVIVYDLVQSGENSWKIEEKWSVSAPQPAKMFARNSINHDLEKPGSSTYVEQKDYYDMAIFTPQNRVIALLQRHHNNFSEAHLYSCDGLFLRSQTVDPLGDRKSSLMYLSPCHNGVFAVGFQGGLFLLLSEEDLSVISVFQSTGSAQVALWCGDYLLAVSYLSGVFSWWNMHGELVNEIHGGPTNSITHLSWAAHGKQLWVGGIMSIHYVTLNFNNQKETFPSSLTVNQTIEFLEVTGCGIAMNDNNLVLAGDFSGNVFVWEKGKSNPIFRTKHEISIRCLTWNNGYAFIGCLDGDLLRWLPGKDSGPSIALTCFGDVMAMAWSQDLTTLAVGLGTGNLCTYKFLQVSSPDPKELINFSAHVIIKEGQEMTAEIWSVWEKLETLTGHTTAVTSVDWKVMSNGQQILATCADDRTVHIRDGVTFEMKHMLDTKDIPGWYTLTYLGLNPVHHWCLCSTQNGHLVLWDSLSGERLGCRKMNAGSIEGLVWNKDYTLCATVSSDCVVSVFSVNDILSKI</sequence>
<comment type="caution">
    <text evidence="4">The sequence shown here is derived from an EMBL/GenBank/DDBJ whole genome shotgun (WGS) entry which is preliminary data.</text>
</comment>
<accession>A0AAD9QAC0</accession>
<dbReference type="SUPFAM" id="SSF82171">
    <property type="entry name" value="DPP6 N-terminal domain-like"/>
    <property type="match status" value="1"/>
</dbReference>
<reference evidence="4" key="1">
    <citation type="journal article" date="2023" name="G3 (Bethesda)">
        <title>Whole genome assembly and annotation of the endangered Caribbean coral Acropora cervicornis.</title>
        <authorList>
            <person name="Selwyn J.D."/>
            <person name="Vollmer S.V."/>
        </authorList>
    </citation>
    <scope>NUCLEOTIDE SEQUENCE</scope>
    <source>
        <strain evidence="4">K2</strain>
    </source>
</reference>
<keyword evidence="5" id="KW-1185">Reference proteome</keyword>
<dbReference type="PROSITE" id="PS50082">
    <property type="entry name" value="WD_REPEATS_2"/>
    <property type="match status" value="1"/>
</dbReference>
<dbReference type="Proteomes" id="UP001249851">
    <property type="component" value="Unassembled WGS sequence"/>
</dbReference>
<proteinExistence type="predicted"/>
<dbReference type="Gene3D" id="2.130.10.10">
    <property type="entry name" value="YVTN repeat-like/Quinoprotein amine dehydrogenase"/>
    <property type="match status" value="3"/>
</dbReference>
<dbReference type="InterPro" id="IPR051179">
    <property type="entry name" value="WD_repeat_multifunction"/>
</dbReference>
<dbReference type="AlphaFoldDB" id="A0AAD9QAC0"/>
<protein>
    <submittedName>
        <fullName evidence="4">Uncharacterized protein</fullName>
    </submittedName>
</protein>
<evidence type="ECO:0000256" key="1">
    <source>
        <dbReference type="ARBA" id="ARBA00022574"/>
    </source>
</evidence>
<keyword evidence="2" id="KW-0677">Repeat</keyword>
<evidence type="ECO:0000313" key="4">
    <source>
        <dbReference type="EMBL" id="KAK2557286.1"/>
    </source>
</evidence>
<dbReference type="PANTHER" id="PTHR19857:SF8">
    <property type="entry name" value="ANGIO-ASSOCIATED MIGRATORY CELL PROTEIN"/>
    <property type="match status" value="1"/>
</dbReference>
<evidence type="ECO:0000256" key="2">
    <source>
        <dbReference type="ARBA" id="ARBA00022737"/>
    </source>
</evidence>
<organism evidence="4 5">
    <name type="scientific">Acropora cervicornis</name>
    <name type="common">Staghorn coral</name>
    <dbReference type="NCBI Taxonomy" id="6130"/>
    <lineage>
        <taxon>Eukaryota</taxon>
        <taxon>Metazoa</taxon>
        <taxon>Cnidaria</taxon>
        <taxon>Anthozoa</taxon>
        <taxon>Hexacorallia</taxon>
        <taxon>Scleractinia</taxon>
        <taxon>Astrocoeniina</taxon>
        <taxon>Acroporidae</taxon>
        <taxon>Acropora</taxon>
    </lineage>
</organism>
<dbReference type="SMART" id="SM00320">
    <property type="entry name" value="WD40"/>
    <property type="match status" value="10"/>
</dbReference>
<reference evidence="4" key="2">
    <citation type="journal article" date="2023" name="Science">
        <title>Genomic signatures of disease resistance in endangered staghorn corals.</title>
        <authorList>
            <person name="Vollmer S.V."/>
            <person name="Selwyn J.D."/>
            <person name="Despard B.A."/>
            <person name="Roesel C.L."/>
        </authorList>
    </citation>
    <scope>NUCLEOTIDE SEQUENCE</scope>
    <source>
        <strain evidence="4">K2</strain>
    </source>
</reference>